<keyword evidence="13" id="KW-1185">Reference proteome</keyword>
<evidence type="ECO:0000313" key="12">
    <source>
        <dbReference type="EMBL" id="KAJ55471.1"/>
    </source>
</evidence>
<feature type="domain" description="NAD-dependent epimerase/dehydratase" evidence="11">
    <location>
        <begin position="3"/>
        <end position="261"/>
    </location>
</feature>
<dbReference type="GO" id="GO:0005829">
    <property type="term" value="C:cytosol"/>
    <property type="evidence" value="ECO:0007669"/>
    <property type="project" value="TreeGrafter"/>
</dbReference>
<dbReference type="NCBIfam" id="TIGR01179">
    <property type="entry name" value="galE"/>
    <property type="match status" value="1"/>
</dbReference>
<evidence type="ECO:0000256" key="9">
    <source>
        <dbReference type="ARBA" id="ARBA00023235"/>
    </source>
</evidence>
<keyword evidence="10" id="KW-0119">Carbohydrate metabolism</keyword>
<dbReference type="UniPathway" id="UPA00214"/>
<dbReference type="InterPro" id="IPR001509">
    <property type="entry name" value="Epimerase_deHydtase"/>
</dbReference>
<dbReference type="GO" id="GO:0003978">
    <property type="term" value="F:UDP-glucose 4-epimerase activity"/>
    <property type="evidence" value="ECO:0007669"/>
    <property type="project" value="UniProtKB-UniRule"/>
</dbReference>
<dbReference type="InterPro" id="IPR036291">
    <property type="entry name" value="NAD(P)-bd_dom_sf"/>
</dbReference>
<comment type="cofactor">
    <cofactor evidence="2 10">
        <name>NAD(+)</name>
        <dbReference type="ChEBI" id="CHEBI:57540"/>
    </cofactor>
</comment>
<gene>
    <name evidence="12" type="ORF">ACMU_12295</name>
</gene>
<comment type="pathway">
    <text evidence="3 10">Carbohydrate metabolism; galactose metabolism.</text>
</comment>
<dbReference type="Gene3D" id="3.90.25.10">
    <property type="entry name" value="UDP-galactose 4-epimerase, domain 1"/>
    <property type="match status" value="1"/>
</dbReference>
<dbReference type="RefSeq" id="WP_035259284.1">
    <property type="nucleotide sequence ID" value="NZ_JFKE01000004.1"/>
</dbReference>
<evidence type="ECO:0000256" key="8">
    <source>
        <dbReference type="ARBA" id="ARBA00023144"/>
    </source>
</evidence>
<proteinExistence type="inferred from homology"/>
<protein>
    <recommendedName>
        <fullName evidence="6 10">UDP-glucose 4-epimerase</fullName>
        <ecNumber evidence="5 10">5.1.3.2</ecNumber>
    </recommendedName>
</protein>
<dbReference type="SUPFAM" id="SSF51735">
    <property type="entry name" value="NAD(P)-binding Rossmann-fold domains"/>
    <property type="match status" value="1"/>
</dbReference>
<dbReference type="PANTHER" id="PTHR43725">
    <property type="entry name" value="UDP-GLUCOSE 4-EPIMERASE"/>
    <property type="match status" value="1"/>
</dbReference>
<evidence type="ECO:0000256" key="4">
    <source>
        <dbReference type="ARBA" id="ARBA00007637"/>
    </source>
</evidence>
<evidence type="ECO:0000256" key="1">
    <source>
        <dbReference type="ARBA" id="ARBA00000083"/>
    </source>
</evidence>
<keyword evidence="9 10" id="KW-0413">Isomerase</keyword>
<name>A0A037ZKY6_9RHOB</name>
<dbReference type="CDD" id="cd05247">
    <property type="entry name" value="UDP_G4E_1_SDR_e"/>
    <property type="match status" value="1"/>
</dbReference>
<keyword evidence="7 10" id="KW-0520">NAD</keyword>
<evidence type="ECO:0000313" key="13">
    <source>
        <dbReference type="Proteomes" id="UP000026249"/>
    </source>
</evidence>
<reference evidence="12 13" key="1">
    <citation type="submission" date="2014-03" db="EMBL/GenBank/DDBJ databases">
        <title>Draft Genome Sequence of Actibacterium mucosum KCTC 23349, a Marine Alphaproteobacterium with Complex Ionic Requirements Isolated from Mediterranean Seawater at Malvarrosa Beach, Valencia, Spain.</title>
        <authorList>
            <person name="Arahal D.R."/>
            <person name="Shao Z."/>
            <person name="Lai Q."/>
            <person name="Pujalte M.J."/>
        </authorList>
    </citation>
    <scope>NUCLEOTIDE SEQUENCE [LARGE SCALE GENOMIC DNA]</scope>
    <source>
        <strain evidence="12 13">KCTC 23349</strain>
    </source>
</reference>
<evidence type="ECO:0000259" key="11">
    <source>
        <dbReference type="Pfam" id="PF01370"/>
    </source>
</evidence>
<comment type="catalytic activity">
    <reaction evidence="1 10">
        <text>UDP-alpha-D-glucose = UDP-alpha-D-galactose</text>
        <dbReference type="Rhea" id="RHEA:22168"/>
        <dbReference type="ChEBI" id="CHEBI:58885"/>
        <dbReference type="ChEBI" id="CHEBI:66914"/>
        <dbReference type="EC" id="5.1.3.2"/>
    </reaction>
</comment>
<dbReference type="AlphaFoldDB" id="A0A037ZKY6"/>
<dbReference type="GO" id="GO:0006012">
    <property type="term" value="P:galactose metabolic process"/>
    <property type="evidence" value="ECO:0007669"/>
    <property type="project" value="UniProtKB-UniPathway"/>
</dbReference>
<organism evidence="12 13">
    <name type="scientific">Actibacterium mucosum KCTC 23349</name>
    <dbReference type="NCBI Taxonomy" id="1454373"/>
    <lineage>
        <taxon>Bacteria</taxon>
        <taxon>Pseudomonadati</taxon>
        <taxon>Pseudomonadota</taxon>
        <taxon>Alphaproteobacteria</taxon>
        <taxon>Rhodobacterales</taxon>
        <taxon>Roseobacteraceae</taxon>
        <taxon>Actibacterium</taxon>
    </lineage>
</organism>
<accession>A0A037ZKY6</accession>
<dbReference type="Gene3D" id="3.40.50.720">
    <property type="entry name" value="NAD(P)-binding Rossmann-like Domain"/>
    <property type="match status" value="1"/>
</dbReference>
<dbReference type="Pfam" id="PF01370">
    <property type="entry name" value="Epimerase"/>
    <property type="match status" value="1"/>
</dbReference>
<evidence type="ECO:0000256" key="3">
    <source>
        <dbReference type="ARBA" id="ARBA00004947"/>
    </source>
</evidence>
<comment type="caution">
    <text evidence="12">The sequence shown here is derived from an EMBL/GenBank/DDBJ whole genome shotgun (WGS) entry which is preliminary data.</text>
</comment>
<dbReference type="NCBIfam" id="NF007956">
    <property type="entry name" value="PRK10675.1"/>
    <property type="match status" value="1"/>
</dbReference>
<dbReference type="OrthoDB" id="9801785at2"/>
<keyword evidence="8" id="KW-0299">Galactose metabolism</keyword>
<dbReference type="PANTHER" id="PTHR43725:SF47">
    <property type="entry name" value="UDP-GLUCOSE 4-EPIMERASE"/>
    <property type="match status" value="1"/>
</dbReference>
<dbReference type="STRING" id="1454373.ACMU_12295"/>
<evidence type="ECO:0000256" key="7">
    <source>
        <dbReference type="ARBA" id="ARBA00023027"/>
    </source>
</evidence>
<dbReference type="InterPro" id="IPR005886">
    <property type="entry name" value="UDP_G4E"/>
</dbReference>
<dbReference type="EMBL" id="JFKE01000004">
    <property type="protein sequence ID" value="KAJ55471.1"/>
    <property type="molecule type" value="Genomic_DNA"/>
</dbReference>
<evidence type="ECO:0000256" key="5">
    <source>
        <dbReference type="ARBA" id="ARBA00013189"/>
    </source>
</evidence>
<evidence type="ECO:0000256" key="6">
    <source>
        <dbReference type="ARBA" id="ARBA00018569"/>
    </source>
</evidence>
<dbReference type="EC" id="5.1.3.2" evidence="5 10"/>
<comment type="similarity">
    <text evidence="4 10">Belongs to the NAD(P)-dependent epimerase/dehydratase family.</text>
</comment>
<sequence>MKVFLTGGAGYIGSHILTELLAEGHEACLFDNFSNASPAAPARVRRITNRDFEVVEGDIRDGAALTDAMTQFAPDVVIHLAGLKAVGESTAKPLMYYENNVQGSVALLHAMEAAGCQRIVFSSSATVYGVPKYLPFDEAHPLAPTNPYGRSKLMIEEMIGDWCAARPDASAVLLRYFNPVGAHASGQIGEDPNDIPNNLMPFIAQVAVGRRDALQVFGTDYDTRDGSGERDYIHVVDLARAHLAALPYCMENTGCEPINVGTGGGVTVLEMVAAFQAASGRDIPWNAVGRRAGDVAISLADATKAAKLLNWTAQYDVNAMCADTWAWQSANPQGYEES</sequence>
<dbReference type="Proteomes" id="UP000026249">
    <property type="component" value="Unassembled WGS sequence"/>
</dbReference>
<evidence type="ECO:0000256" key="2">
    <source>
        <dbReference type="ARBA" id="ARBA00001911"/>
    </source>
</evidence>
<evidence type="ECO:0000256" key="10">
    <source>
        <dbReference type="RuleBase" id="RU366046"/>
    </source>
</evidence>
<comment type="subunit">
    <text evidence="10">Homodimer.</text>
</comment>